<evidence type="ECO:0000259" key="3">
    <source>
        <dbReference type="Pfam" id="PF20152"/>
    </source>
</evidence>
<organism evidence="5 6">
    <name type="scientific">Athelia psychrophila</name>
    <dbReference type="NCBI Taxonomy" id="1759441"/>
    <lineage>
        <taxon>Eukaryota</taxon>
        <taxon>Fungi</taxon>
        <taxon>Dikarya</taxon>
        <taxon>Basidiomycota</taxon>
        <taxon>Agaricomycotina</taxon>
        <taxon>Agaricomycetes</taxon>
        <taxon>Agaricomycetidae</taxon>
        <taxon>Atheliales</taxon>
        <taxon>Atheliaceae</taxon>
        <taxon>Athelia</taxon>
    </lineage>
</organism>
<keyword evidence="2" id="KW-0812">Transmembrane</keyword>
<dbReference type="InterPro" id="IPR045339">
    <property type="entry name" value="DUF6534"/>
</dbReference>
<accession>A0A166QXU5</accession>
<dbReference type="PANTHER" id="PTHR40465:SF1">
    <property type="entry name" value="DUF6534 DOMAIN-CONTAINING PROTEIN"/>
    <property type="match status" value="1"/>
</dbReference>
<evidence type="ECO:0000256" key="2">
    <source>
        <dbReference type="SAM" id="Phobius"/>
    </source>
</evidence>
<feature type="transmembrane region" description="Helical" evidence="2">
    <location>
        <begin position="87"/>
        <end position="108"/>
    </location>
</feature>
<dbReference type="EMBL" id="KV417507">
    <property type="protein sequence ID" value="KZP27676.1"/>
    <property type="molecule type" value="Genomic_DNA"/>
</dbReference>
<feature type="transmembrane region" description="Helical" evidence="2">
    <location>
        <begin position="157"/>
        <end position="180"/>
    </location>
</feature>
<sequence length="289" mass="31527">MDFTVSQTEWGPALIGITICQALYGMTLAQTGFYFLNYPRDSIYTKALILGLFFFDTFHISLLGYVLWGALLEERALTINLRLDVPWQLLISSAITYSVTFVVQVFFLTRVWKVFDRPRLLVSVIASFALVALGAGMTFVIHNLIESATQDKMSNMSGMLALSGSLVCDVTISASLLFYFQRSRGGLKSTDDILYKLTMLTANTGLLNSIVSVVALAVYQSGGNSFKAFPSHFIQSKLHVNCLLATLNARASIQASDIGESESDEQTWPLHPLSIGSGSGDANSSITAS</sequence>
<dbReference type="Pfam" id="PF20152">
    <property type="entry name" value="DUF6534"/>
    <property type="match status" value="1"/>
</dbReference>
<dbReference type="AlphaFoldDB" id="A0A166QXU5"/>
<evidence type="ECO:0000256" key="1">
    <source>
        <dbReference type="SAM" id="MobiDB-lite"/>
    </source>
</evidence>
<name>A0A166QXU5_9AGAM</name>
<feature type="transmembrane region" description="Helical" evidence="2">
    <location>
        <begin position="200"/>
        <end position="219"/>
    </location>
</feature>
<feature type="transmembrane region" description="Helical" evidence="2">
    <location>
        <begin position="48"/>
        <end position="67"/>
    </location>
</feature>
<dbReference type="PANTHER" id="PTHR40465">
    <property type="entry name" value="CHROMOSOME 1, WHOLE GENOME SHOTGUN SEQUENCE"/>
    <property type="match status" value="1"/>
</dbReference>
<evidence type="ECO:0000313" key="5">
    <source>
        <dbReference type="EMBL" id="KZP27676.1"/>
    </source>
</evidence>
<dbReference type="OrthoDB" id="2971182at2759"/>
<reference evidence="5 6" key="1">
    <citation type="journal article" date="2016" name="Mol. Biol. Evol.">
        <title>Comparative Genomics of Early-Diverging Mushroom-Forming Fungi Provides Insights into the Origins of Lignocellulose Decay Capabilities.</title>
        <authorList>
            <person name="Nagy L.G."/>
            <person name="Riley R."/>
            <person name="Tritt A."/>
            <person name="Adam C."/>
            <person name="Daum C."/>
            <person name="Floudas D."/>
            <person name="Sun H."/>
            <person name="Yadav J.S."/>
            <person name="Pangilinan J."/>
            <person name="Larsson K.H."/>
            <person name="Matsuura K."/>
            <person name="Barry K."/>
            <person name="Labutti K."/>
            <person name="Kuo R."/>
            <person name="Ohm R.A."/>
            <person name="Bhattacharya S.S."/>
            <person name="Shirouzu T."/>
            <person name="Yoshinaga Y."/>
            <person name="Martin F.M."/>
            <person name="Grigoriev I.V."/>
            <person name="Hibbett D.S."/>
        </authorList>
    </citation>
    <scope>NUCLEOTIDE SEQUENCE [LARGE SCALE GENOMIC DNA]</scope>
    <source>
        <strain evidence="5 6">CBS 109695</strain>
    </source>
</reference>
<proteinExistence type="predicted"/>
<evidence type="ECO:0000313" key="4">
    <source>
        <dbReference type="EMBL" id="KZP09186.1"/>
    </source>
</evidence>
<feature type="domain" description="DUF6534" evidence="3">
    <location>
        <begin position="165"/>
        <end position="252"/>
    </location>
</feature>
<feature type="compositionally biased region" description="Polar residues" evidence="1">
    <location>
        <begin position="280"/>
        <end position="289"/>
    </location>
</feature>
<feature type="transmembrane region" description="Helical" evidence="2">
    <location>
        <begin position="12"/>
        <end position="36"/>
    </location>
</feature>
<dbReference type="EMBL" id="KV417706">
    <property type="protein sequence ID" value="KZP09186.1"/>
    <property type="molecule type" value="Genomic_DNA"/>
</dbReference>
<keyword evidence="2" id="KW-1133">Transmembrane helix</keyword>
<keyword evidence="2" id="KW-0472">Membrane</keyword>
<feature type="region of interest" description="Disordered" evidence="1">
    <location>
        <begin position="261"/>
        <end position="289"/>
    </location>
</feature>
<evidence type="ECO:0000313" key="6">
    <source>
        <dbReference type="Proteomes" id="UP000076532"/>
    </source>
</evidence>
<gene>
    <name evidence="5" type="ORF">FIBSPDRAFT_1039991</name>
    <name evidence="4" type="ORF">FIBSPDRAFT_1051985</name>
</gene>
<feature type="transmembrane region" description="Helical" evidence="2">
    <location>
        <begin position="120"/>
        <end position="145"/>
    </location>
</feature>
<dbReference type="STRING" id="436010.A0A166QXU5"/>
<protein>
    <recommendedName>
        <fullName evidence="3">DUF6534 domain-containing protein</fullName>
    </recommendedName>
</protein>
<dbReference type="Proteomes" id="UP000076532">
    <property type="component" value="Unassembled WGS sequence"/>
</dbReference>
<keyword evidence="6" id="KW-1185">Reference proteome</keyword>